<evidence type="ECO:0000256" key="2">
    <source>
        <dbReference type="ARBA" id="ARBA00023125"/>
    </source>
</evidence>
<organism evidence="5 6">
    <name type="scientific">Dyadobacter subterraneus</name>
    <dbReference type="NCBI Taxonomy" id="2773304"/>
    <lineage>
        <taxon>Bacteria</taxon>
        <taxon>Pseudomonadati</taxon>
        <taxon>Bacteroidota</taxon>
        <taxon>Cytophagia</taxon>
        <taxon>Cytophagales</taxon>
        <taxon>Spirosomataceae</taxon>
        <taxon>Dyadobacter</taxon>
    </lineage>
</organism>
<keyword evidence="1" id="KW-0805">Transcription regulation</keyword>
<evidence type="ECO:0000256" key="3">
    <source>
        <dbReference type="ARBA" id="ARBA00023163"/>
    </source>
</evidence>
<evidence type="ECO:0000256" key="1">
    <source>
        <dbReference type="ARBA" id="ARBA00023015"/>
    </source>
</evidence>
<dbReference type="SMART" id="SM00342">
    <property type="entry name" value="HTH_ARAC"/>
    <property type="match status" value="1"/>
</dbReference>
<dbReference type="Proteomes" id="UP000634134">
    <property type="component" value="Unassembled WGS sequence"/>
</dbReference>
<comment type="caution">
    <text evidence="5">The sequence shown here is derived from an EMBL/GenBank/DDBJ whole genome shotgun (WGS) entry which is preliminary data.</text>
</comment>
<dbReference type="SUPFAM" id="SSF46689">
    <property type="entry name" value="Homeodomain-like"/>
    <property type="match status" value="1"/>
</dbReference>
<dbReference type="RefSeq" id="WP_194120670.1">
    <property type="nucleotide sequence ID" value="NZ_JACYGY010000001.1"/>
</dbReference>
<dbReference type="PANTHER" id="PTHR43280:SF32">
    <property type="entry name" value="TRANSCRIPTIONAL REGULATORY PROTEIN"/>
    <property type="match status" value="1"/>
</dbReference>
<keyword evidence="2" id="KW-0238">DNA-binding</keyword>
<accession>A0ABR9WAJ1</accession>
<dbReference type="PROSITE" id="PS01124">
    <property type="entry name" value="HTH_ARAC_FAMILY_2"/>
    <property type="match status" value="1"/>
</dbReference>
<dbReference type="PANTHER" id="PTHR43280">
    <property type="entry name" value="ARAC-FAMILY TRANSCRIPTIONAL REGULATOR"/>
    <property type="match status" value="1"/>
</dbReference>
<evidence type="ECO:0000313" key="6">
    <source>
        <dbReference type="Proteomes" id="UP000634134"/>
    </source>
</evidence>
<name>A0ABR9WAJ1_9BACT</name>
<gene>
    <name evidence="5" type="ORF">IEE83_11300</name>
</gene>
<keyword evidence="6" id="KW-1185">Reference proteome</keyword>
<dbReference type="InterPro" id="IPR009057">
    <property type="entry name" value="Homeodomain-like_sf"/>
</dbReference>
<dbReference type="Pfam" id="PF12833">
    <property type="entry name" value="HTH_18"/>
    <property type="match status" value="1"/>
</dbReference>
<dbReference type="InterPro" id="IPR018060">
    <property type="entry name" value="HTH_AraC"/>
</dbReference>
<dbReference type="EMBL" id="JACYGY010000001">
    <property type="protein sequence ID" value="MBE9462467.1"/>
    <property type="molecule type" value="Genomic_DNA"/>
</dbReference>
<proteinExistence type="predicted"/>
<keyword evidence="3" id="KW-0804">Transcription</keyword>
<protein>
    <submittedName>
        <fullName evidence="5">Helix-turn-helix transcriptional regulator</fullName>
    </submittedName>
</protein>
<reference evidence="6" key="1">
    <citation type="submission" date="2023-07" db="EMBL/GenBank/DDBJ databases">
        <title>Dyadobacter sp. nov 'subterranea' isolated from contaminted grondwater.</title>
        <authorList>
            <person name="Szabo I."/>
            <person name="Al-Omari J."/>
            <person name="Szerdahelyi S.G."/>
            <person name="Rado J."/>
        </authorList>
    </citation>
    <scope>NUCLEOTIDE SEQUENCE [LARGE SCALE GENOMIC DNA]</scope>
    <source>
        <strain evidence="6">UP-52</strain>
    </source>
</reference>
<sequence length="292" mass="33540">MTNTRTAELVPPPAHYQLDVIPFKAQIFEGSGKTPLVPYNRRDYYKIWSINGPAKIHYADKSVEINKPALIFSNPLVPYSLEVFSDDRSGRMCVFTEDFLKTKERLDSIQESPLFKIGSDQIFFPDPVQLSFLYTLYEKMVAEMESSYIYKYDVIRNYVNLMIHEGMKMQPALSDVHHNNAASRITSLFLELLERQFPIDSPHFVLKLRKANDFAESLSIHVNHLNNAVRDITGKTTTAHITDRICNEAKALLRHTNWSIADIGSCLGFEYASYFNNFFKKNVGVTPLSLRK</sequence>
<evidence type="ECO:0000313" key="5">
    <source>
        <dbReference type="EMBL" id="MBE9462467.1"/>
    </source>
</evidence>
<evidence type="ECO:0000259" key="4">
    <source>
        <dbReference type="PROSITE" id="PS01124"/>
    </source>
</evidence>
<feature type="domain" description="HTH araC/xylS-type" evidence="4">
    <location>
        <begin position="183"/>
        <end position="292"/>
    </location>
</feature>
<dbReference type="Gene3D" id="1.10.10.60">
    <property type="entry name" value="Homeodomain-like"/>
    <property type="match status" value="1"/>
</dbReference>